<dbReference type="InterPro" id="IPR057326">
    <property type="entry name" value="KR_dom"/>
</dbReference>
<dbReference type="PANTHER" id="PTHR43775">
    <property type="entry name" value="FATTY ACID SYNTHASE"/>
    <property type="match status" value="1"/>
</dbReference>
<dbReference type="InterPro" id="IPR014030">
    <property type="entry name" value="Ketoacyl_synth_N"/>
</dbReference>
<gene>
    <name evidence="10" type="ORF">GCM10009839_47140</name>
</gene>
<dbReference type="InterPro" id="IPR020806">
    <property type="entry name" value="PKS_PP-bd"/>
</dbReference>
<dbReference type="InterPro" id="IPR016039">
    <property type="entry name" value="Thiolase-like"/>
</dbReference>
<dbReference type="Gene3D" id="3.40.47.10">
    <property type="match status" value="2"/>
</dbReference>
<dbReference type="InterPro" id="IPR013968">
    <property type="entry name" value="PKS_KR"/>
</dbReference>
<evidence type="ECO:0000256" key="6">
    <source>
        <dbReference type="SAM" id="MobiDB-lite"/>
    </source>
</evidence>
<dbReference type="Proteomes" id="UP001500751">
    <property type="component" value="Unassembled WGS sequence"/>
</dbReference>
<dbReference type="SMART" id="SM01294">
    <property type="entry name" value="PKS_PP_betabranch"/>
    <property type="match status" value="1"/>
</dbReference>
<evidence type="ECO:0000259" key="8">
    <source>
        <dbReference type="PROSITE" id="PS52004"/>
    </source>
</evidence>
<dbReference type="SUPFAM" id="SSF55048">
    <property type="entry name" value="Probable ACP-binding domain of malonyl-CoA ACP transacylase"/>
    <property type="match status" value="2"/>
</dbReference>
<dbReference type="InterPro" id="IPR006162">
    <property type="entry name" value="Ppantetheine_attach_site"/>
</dbReference>
<dbReference type="InterPro" id="IPR050091">
    <property type="entry name" value="PKS_NRPS_Biosynth_Enz"/>
</dbReference>
<dbReference type="SMART" id="SM00822">
    <property type="entry name" value="PKS_KR"/>
    <property type="match status" value="1"/>
</dbReference>
<dbReference type="Pfam" id="PF16197">
    <property type="entry name" value="KAsynt_C_assoc"/>
    <property type="match status" value="1"/>
</dbReference>
<dbReference type="PROSITE" id="PS00606">
    <property type="entry name" value="KS3_1"/>
    <property type="match status" value="1"/>
</dbReference>
<evidence type="ECO:0000313" key="10">
    <source>
        <dbReference type="EMBL" id="GAA2039679.1"/>
    </source>
</evidence>
<dbReference type="InterPro" id="IPR009081">
    <property type="entry name" value="PP-bd_ACP"/>
</dbReference>
<dbReference type="Gene3D" id="3.40.366.10">
    <property type="entry name" value="Malonyl-Coenzyme A Acyl Carrier Protein, domain 2"/>
    <property type="match status" value="2"/>
</dbReference>
<dbReference type="Gene3D" id="1.10.1200.10">
    <property type="entry name" value="ACP-like"/>
    <property type="match status" value="2"/>
</dbReference>
<dbReference type="PROSITE" id="PS52019">
    <property type="entry name" value="PKS_MFAS_DH"/>
    <property type="match status" value="1"/>
</dbReference>
<feature type="region of interest" description="Disordered" evidence="6">
    <location>
        <begin position="331"/>
        <end position="352"/>
    </location>
</feature>
<dbReference type="InterPro" id="IPR001227">
    <property type="entry name" value="Ac_transferase_dom_sf"/>
</dbReference>
<dbReference type="Pfam" id="PF00109">
    <property type="entry name" value="ketoacyl-synt"/>
    <property type="match status" value="2"/>
</dbReference>
<keyword evidence="1" id="KW-0596">Phosphopantetheine</keyword>
<dbReference type="RefSeq" id="WP_344667813.1">
    <property type="nucleotide sequence ID" value="NZ_BAAAQN010000028.1"/>
</dbReference>
<dbReference type="InterPro" id="IPR020807">
    <property type="entry name" value="PKS_DH"/>
</dbReference>
<feature type="region of interest" description="N-terminal hotdog fold" evidence="5">
    <location>
        <begin position="1957"/>
        <end position="2081"/>
    </location>
</feature>
<feature type="region of interest" description="C-terminal hotdog fold" evidence="5">
    <location>
        <begin position="2093"/>
        <end position="2243"/>
    </location>
</feature>
<dbReference type="InterPro" id="IPR036291">
    <property type="entry name" value="NAD(P)-bd_dom_sf"/>
</dbReference>
<evidence type="ECO:0000256" key="1">
    <source>
        <dbReference type="ARBA" id="ARBA00022450"/>
    </source>
</evidence>
<dbReference type="InterPro" id="IPR049551">
    <property type="entry name" value="PKS_DH_C"/>
</dbReference>
<sequence length="2931" mass="304210">MVVQQNSASGEPIAVIGMSCRLPGAADPAAFWALLRDGVDAVTEAPEDRWPTAVVPRYRRGGFLDDVAGFDAAFFGISPHEAVAMDPQQRLALELAWEALEHARIVPGAVRDTACSVFVGAIANDYAGIQDRLGVPSPHAYTGSHRAIIANRVSYFLGLRGASLTVDTGQSSSLVAVHMACEALRRGESGLALAGGVNLNLAGQTTVSIGRFGALSPDGRCHVFDERANGYVRGEGGALVALKRLADARRDGDHVHCVILGGAVNNDGGGDGLTAPSRRAQQEVVELAWRRSGVRAADVRYVELHGTGTPVGDPIEAGALGAARGAGAGAAEVSGTAEGSGTADGPGAGRPEPLLVGSVKTNIGHLEGAAGVAGLLKVVLSLGHGLIPANPGFGKPNPEIPLAELGLEVVTEAREWPAAGSGDRPAVAGVSGFGMGGTNCHLVVAQAPDEVSGATAADVADVPWILSGKTADAVRAQAARLSARIAAEAPTGVGVGATGTIGFTGAAGAIESTGAVGLSLLRTRTAFEHRAVLLGPDPAAGLAALATGNPDDATVVGAVVSGGRAFVFPGQGSQWPEMARGLMAESAEFAANIERCAEALAPFTDYSLTDVLLGADGAPDFDRVDVVQPALWAVMVSLAALWRSRGVEPDLVIGHSQGEIAAATAVGALSLSDGARVVALRSKAIGAIAGSGGMLSVAASAETVEAAIAEHAPQATVAAVNGPRAVVVSGPNEALAELQQHLDAAEYRTKLVPVDYASHSAAVDVLREELRRALEPIRPVSTDTLFISTLTGEPLDTAELDADYWFRSLRHGVRFADAVRVALDGGCGLLIECSAHPVLVGAIEETVEVAEREAVVLGTLRRGLGSLGQFRVALAQAYVGGAPVDWTEAVQDQNQNQDQNHKTLVELPTYAFQRRRFWAGETPSTSTSTVSGALKSRREVRDLILSVTASALGLEDTGSLRPGAAFKEMGVDSAIAVELRGRLRAATGLALSSGLLFDYPTPDRLADRLHALIQEGGEVVSAPYVPPTVTAAAPGEDAIAIVGMGCRYPGGVASPQDLWDLVAEGRDAITEFPSDRGWNFDALFAQDTDGAGTSDTRLGGFLHDADGFDAEFFGISPREAMAMDPQQRLLLEICWEALEQGGIRHEALRGSRTGVFVGAMAPDYGPRLHQPTETVDGHRLTGTALSVVSGRVAYTFGLEGPAITVDTACSSSLVAIHWAAQALRRGECTLALAGGVTVMATPGMFVEFSRQGGLSADGRCKAFSAEADGTGWAEGAGMLLLERLDDARRNGHPVLAVLRGSAVNQDGRSNGLTAPNGPSQTRVIREALADAGLAPTDVDAVEAHGTGTKLGDPIEAEALLTAYGQGREQPLWLGSVKANIGHSQAAAGVAGVIKMVMAMRNGLLPASLHADRPTAEVDWSAAGVRLLAQAQPWPRVSRPLRAGVSSFGISGTNAHVVIEQAATAAPEATTNTDASADQTTAVEILSSITNASPTTATSSQSAVSQSAAPSTPTAPLIWAFSAHTEPALRAYAARLLDYAITAPPGELPAAGLALAQRSEFGHRAVVIAEQPEELFSALAALAEGTDHPAVVSGLAASDVRPVLVFPGQGSQWPGMAVELLDANEAFRDHLLLCDAAFRPHTGWSVIDVLRQVGEAPPLEGSDVVQPVLFAVMVSLAAAWRAAGVEPAAVIGHSQGEIAAACGAGVLTLDDAARMVALRSKALMRLTGTGGMVALALPADRVEPMLARWADRLWIAIVSGPESTVVAGDLDALDEFTAEYGATTRLRRVAIDYAAHTPHIEQLREELLAIGAGLTPYPTDVAFCSALTADYADYTELGAGYWFQGLRNTVRFGEAAVRVAEPGFPVFIEASPHPVLIGHVQDSLREAGISGAAVGSLRKGDGGATRFLRSAAEAYVHGAPVDWREVLNTVPYLPIELPNRPFDRRRYWLDGAEALSGHPLVDTFTALAESDGYLATGRLSRLTTPWLTDHAVGDTVLLPGTAFVDLALEAAAACGGDRVEDLVITAPAVLPATGALQLQVTVGAADEVGRRIATVYLRPDDDAEAVWTAHATATIGTAAVDLLDVLPTALPADAEPVDLDRVYERLADLGYGYGPAFQGLLKAWRSEDQTWAEVTLPDHVRHDAGRFTLHPALLDAALHIIVLDSLAGAEAEQAGPADAAEPMTLLPFAWTGIQVAARGADSIRVRVTETGEDQVALELFDASGQLIAEVESLVLRRVPRVGGAPSGSAAAPSADAVHAVEWTEWDPTRQGEAEAANQGWALLGAGGVVDAVDAALTAAGVQVQLAYDLPSLAELSAAEVPRYVVVPCVADADPDDLPYSMREAVYELLDHVQTWIGDERFAASRLVVVTAGTPAAGAAWGLVRSAETEHPGRFALVDLGPDPDEASAPDWSHVALAIESGETQLAVRDGALRIPRLVRRAETPAEPTHQTEPTDQTEPTEQAEQLALPTGTETAAGTKATEGTVLITGGTGGLGALLAEHLADRYAVRHLLLASRQGPDAPGADALTARLTALGAEVTVAACDVSDRVALAKLLADIPASRPLSGVVHTAAVLDDATVEALSPHHIDASFGPKADAAWHLHELTRDLPLGMFVLFSSVAGLVGNPGQGNYAAANAFLDALAGHRRDQGLPAVSIAWGLWDLPSSMAGQLTEADLARLSRTGIAPMGLEQGLAGFRAALTATDPVLVAARWDSAELRERAENDTLPPALRGLVRAPAKAAAKANQHAPVQGGALAGGAPADGRPRTDLASRLADLPREDGLKLVTDLVRSHVAAVLGHGSPDAVDVRRALSEMGFDSLTAVELRNRLDAATGLRSTAIVAFDHPTVTALAEHIHSVLAPPPPSPQEVLRTVLEAIRPNLPEQDAGVRGAVVALLHGALAQWDHNGAESAPALQDKIHSASDDEIFALIDNEI</sequence>
<evidence type="ECO:0000256" key="4">
    <source>
        <dbReference type="ARBA" id="ARBA00023315"/>
    </source>
</evidence>
<name>A0ABP5G5I4_9ACTN</name>
<dbReference type="Pfam" id="PF21089">
    <property type="entry name" value="PKS_DH_N"/>
    <property type="match status" value="1"/>
</dbReference>
<accession>A0ABP5G5I4</accession>
<dbReference type="Pfam" id="PF02801">
    <property type="entry name" value="Ketoacyl-synt_C"/>
    <property type="match status" value="2"/>
</dbReference>
<reference evidence="11" key="1">
    <citation type="journal article" date="2019" name="Int. J. Syst. Evol. Microbiol.">
        <title>The Global Catalogue of Microorganisms (GCM) 10K type strain sequencing project: providing services to taxonomists for standard genome sequencing and annotation.</title>
        <authorList>
            <consortium name="The Broad Institute Genomics Platform"/>
            <consortium name="The Broad Institute Genome Sequencing Center for Infectious Disease"/>
            <person name="Wu L."/>
            <person name="Ma J."/>
        </authorList>
    </citation>
    <scope>NUCLEOTIDE SEQUENCE [LARGE SCALE GENOMIC DNA]</scope>
    <source>
        <strain evidence="11">JCM 16014</strain>
    </source>
</reference>
<proteinExistence type="predicted"/>
<dbReference type="PROSITE" id="PS52004">
    <property type="entry name" value="KS3_2"/>
    <property type="match status" value="2"/>
</dbReference>
<feature type="domain" description="Carrier" evidence="7">
    <location>
        <begin position="2781"/>
        <end position="2856"/>
    </location>
</feature>
<organism evidence="10 11">
    <name type="scientific">Catenulispora yoronensis</name>
    <dbReference type="NCBI Taxonomy" id="450799"/>
    <lineage>
        <taxon>Bacteria</taxon>
        <taxon>Bacillati</taxon>
        <taxon>Actinomycetota</taxon>
        <taxon>Actinomycetes</taxon>
        <taxon>Catenulisporales</taxon>
        <taxon>Catenulisporaceae</taxon>
        <taxon>Catenulispora</taxon>
    </lineage>
</organism>
<keyword evidence="2" id="KW-0597">Phosphoprotein</keyword>
<dbReference type="SMART" id="SM00825">
    <property type="entry name" value="PKS_KS"/>
    <property type="match status" value="2"/>
</dbReference>
<feature type="domain" description="Ketosynthase family 3 (KS3)" evidence="8">
    <location>
        <begin position="1036"/>
        <end position="1460"/>
    </location>
</feature>
<keyword evidence="11" id="KW-1185">Reference proteome</keyword>
<evidence type="ECO:0000256" key="3">
    <source>
        <dbReference type="ARBA" id="ARBA00022679"/>
    </source>
</evidence>
<feature type="domain" description="Ketosynthase family 3 (KS3)" evidence="8">
    <location>
        <begin position="10"/>
        <end position="446"/>
    </location>
</feature>
<evidence type="ECO:0000313" key="11">
    <source>
        <dbReference type="Proteomes" id="UP001500751"/>
    </source>
</evidence>
<dbReference type="InterPro" id="IPR032821">
    <property type="entry name" value="PKS_assoc"/>
</dbReference>
<evidence type="ECO:0000259" key="9">
    <source>
        <dbReference type="PROSITE" id="PS52019"/>
    </source>
</evidence>
<feature type="region of interest" description="Disordered" evidence="6">
    <location>
        <begin position="2437"/>
        <end position="2464"/>
    </location>
</feature>
<dbReference type="PROSITE" id="PS50075">
    <property type="entry name" value="CARRIER"/>
    <property type="match status" value="2"/>
</dbReference>
<dbReference type="SMART" id="SM00827">
    <property type="entry name" value="PKS_AT"/>
    <property type="match status" value="2"/>
</dbReference>
<evidence type="ECO:0000259" key="7">
    <source>
        <dbReference type="PROSITE" id="PS50075"/>
    </source>
</evidence>
<dbReference type="CDD" id="cd00833">
    <property type="entry name" value="PKS"/>
    <property type="match status" value="2"/>
</dbReference>
<dbReference type="Gene3D" id="3.10.129.110">
    <property type="entry name" value="Polyketide synthase dehydratase"/>
    <property type="match status" value="1"/>
</dbReference>
<dbReference type="PROSITE" id="PS00012">
    <property type="entry name" value="PHOSPHOPANTETHEINE"/>
    <property type="match status" value="1"/>
</dbReference>
<dbReference type="SUPFAM" id="SSF51735">
    <property type="entry name" value="NAD(P)-binding Rossmann-fold domains"/>
    <property type="match status" value="2"/>
</dbReference>
<dbReference type="EMBL" id="BAAAQN010000028">
    <property type="protein sequence ID" value="GAA2039679.1"/>
    <property type="molecule type" value="Genomic_DNA"/>
</dbReference>
<dbReference type="SUPFAM" id="SSF47336">
    <property type="entry name" value="ACP-like"/>
    <property type="match status" value="2"/>
</dbReference>
<feature type="region of interest" description="Disordered" evidence="6">
    <location>
        <begin position="2743"/>
        <end position="2762"/>
    </location>
</feature>
<evidence type="ECO:0008006" key="12">
    <source>
        <dbReference type="Google" id="ProtNLM"/>
    </source>
</evidence>
<keyword evidence="3" id="KW-0808">Transferase</keyword>
<feature type="active site" description="Proton acceptor; for dehydratase activity" evidence="5">
    <location>
        <position position="1989"/>
    </location>
</feature>
<dbReference type="SMART" id="SM00826">
    <property type="entry name" value="PKS_DH"/>
    <property type="match status" value="1"/>
</dbReference>
<dbReference type="Pfam" id="PF00550">
    <property type="entry name" value="PP-binding"/>
    <property type="match status" value="2"/>
</dbReference>
<dbReference type="InterPro" id="IPR018201">
    <property type="entry name" value="Ketoacyl_synth_AS"/>
</dbReference>
<dbReference type="InterPro" id="IPR016035">
    <property type="entry name" value="Acyl_Trfase/lysoPLipase"/>
</dbReference>
<dbReference type="InterPro" id="IPR016036">
    <property type="entry name" value="Malonyl_transacylase_ACP-bd"/>
</dbReference>
<evidence type="ECO:0000256" key="5">
    <source>
        <dbReference type="PROSITE-ProRule" id="PRU01363"/>
    </source>
</evidence>
<dbReference type="InterPro" id="IPR014031">
    <property type="entry name" value="Ketoacyl_synth_C"/>
</dbReference>
<dbReference type="Gene3D" id="3.40.50.720">
    <property type="entry name" value="NAD(P)-binding Rossmann-like Domain"/>
    <property type="match status" value="1"/>
</dbReference>
<dbReference type="SMART" id="SM00823">
    <property type="entry name" value="PKS_PP"/>
    <property type="match status" value="2"/>
</dbReference>
<feature type="domain" description="Carrier" evidence="7">
    <location>
        <begin position="938"/>
        <end position="1013"/>
    </location>
</feature>
<feature type="compositionally biased region" description="Low complexity" evidence="6">
    <location>
        <begin position="2445"/>
        <end position="2464"/>
    </location>
</feature>
<dbReference type="Gene3D" id="3.30.70.3290">
    <property type="match status" value="2"/>
</dbReference>
<dbReference type="SUPFAM" id="SSF53901">
    <property type="entry name" value="Thiolase-like"/>
    <property type="match status" value="2"/>
</dbReference>
<feature type="compositionally biased region" description="Low complexity" evidence="6">
    <location>
        <begin position="2743"/>
        <end position="2760"/>
    </location>
</feature>
<dbReference type="InterPro" id="IPR014043">
    <property type="entry name" value="Acyl_transferase_dom"/>
</dbReference>
<keyword evidence="4" id="KW-0012">Acyltransferase</keyword>
<dbReference type="CDD" id="cd08956">
    <property type="entry name" value="KR_3_FAS_SDR_x"/>
    <property type="match status" value="1"/>
</dbReference>
<dbReference type="InterPro" id="IPR036736">
    <property type="entry name" value="ACP-like_sf"/>
</dbReference>
<dbReference type="InterPro" id="IPR020841">
    <property type="entry name" value="PKS_Beta-ketoAc_synthase_dom"/>
</dbReference>
<feature type="active site" description="Proton donor; for dehydratase activity" evidence="5">
    <location>
        <position position="2154"/>
    </location>
</feature>
<dbReference type="PANTHER" id="PTHR43775:SF51">
    <property type="entry name" value="INACTIVE PHENOLPHTHIOCEROL SYNTHESIS POLYKETIDE SYNTHASE TYPE I PKS1-RELATED"/>
    <property type="match status" value="1"/>
</dbReference>
<dbReference type="Pfam" id="PF08659">
    <property type="entry name" value="KR"/>
    <property type="match status" value="1"/>
</dbReference>
<dbReference type="InterPro" id="IPR049900">
    <property type="entry name" value="PKS_mFAS_DH"/>
</dbReference>
<feature type="compositionally biased region" description="Low complexity" evidence="6">
    <location>
        <begin position="331"/>
        <end position="341"/>
    </location>
</feature>
<protein>
    <recommendedName>
        <fullName evidence="12">Type I polyketide synthase</fullName>
    </recommendedName>
</protein>
<feature type="domain" description="PKS/mFAS DH" evidence="9">
    <location>
        <begin position="1957"/>
        <end position="2243"/>
    </location>
</feature>
<dbReference type="InterPro" id="IPR042104">
    <property type="entry name" value="PKS_dehydratase_sf"/>
</dbReference>
<dbReference type="Pfam" id="PF14765">
    <property type="entry name" value="PS-DH"/>
    <property type="match status" value="1"/>
</dbReference>
<dbReference type="Pfam" id="PF00698">
    <property type="entry name" value="Acyl_transf_1"/>
    <property type="match status" value="2"/>
</dbReference>
<comment type="caution">
    <text evidence="10">The sequence shown here is derived from an EMBL/GenBank/DDBJ whole genome shotgun (WGS) entry which is preliminary data.</text>
</comment>
<evidence type="ECO:0000256" key="2">
    <source>
        <dbReference type="ARBA" id="ARBA00022553"/>
    </source>
</evidence>
<dbReference type="InterPro" id="IPR049552">
    <property type="entry name" value="PKS_DH_N"/>
</dbReference>
<dbReference type="SUPFAM" id="SSF52151">
    <property type="entry name" value="FabD/lysophospholipase-like"/>
    <property type="match status" value="2"/>
</dbReference>